<evidence type="ECO:0000313" key="1">
    <source>
        <dbReference type="EMBL" id="GBL90648.1"/>
    </source>
</evidence>
<organism evidence="1 2">
    <name type="scientific">Araneus ventricosus</name>
    <name type="common">Orbweaver spider</name>
    <name type="synonym">Epeira ventricosa</name>
    <dbReference type="NCBI Taxonomy" id="182803"/>
    <lineage>
        <taxon>Eukaryota</taxon>
        <taxon>Metazoa</taxon>
        <taxon>Ecdysozoa</taxon>
        <taxon>Arthropoda</taxon>
        <taxon>Chelicerata</taxon>
        <taxon>Arachnida</taxon>
        <taxon>Araneae</taxon>
        <taxon>Araneomorphae</taxon>
        <taxon>Entelegynae</taxon>
        <taxon>Araneoidea</taxon>
        <taxon>Araneidae</taxon>
        <taxon>Araneus</taxon>
    </lineage>
</organism>
<reference evidence="1 2" key="1">
    <citation type="journal article" date="2019" name="Sci. Rep.">
        <title>Orb-weaving spider Araneus ventricosus genome elucidates the spidroin gene catalogue.</title>
        <authorList>
            <person name="Kono N."/>
            <person name="Nakamura H."/>
            <person name="Ohtoshi R."/>
            <person name="Moran D.A.P."/>
            <person name="Shinohara A."/>
            <person name="Yoshida Y."/>
            <person name="Fujiwara M."/>
            <person name="Mori M."/>
            <person name="Tomita M."/>
            <person name="Arakawa K."/>
        </authorList>
    </citation>
    <scope>NUCLEOTIDE SEQUENCE [LARGE SCALE GENOMIC DNA]</scope>
</reference>
<keyword evidence="2" id="KW-1185">Reference proteome</keyword>
<accession>A0A4Y2BF29</accession>
<dbReference type="EMBL" id="BGPR01000073">
    <property type="protein sequence ID" value="GBL90648.1"/>
    <property type="molecule type" value="Genomic_DNA"/>
</dbReference>
<protein>
    <submittedName>
        <fullName evidence="1">Uncharacterized protein</fullName>
    </submittedName>
</protein>
<dbReference type="Proteomes" id="UP000499080">
    <property type="component" value="Unassembled WGS sequence"/>
</dbReference>
<name>A0A4Y2BF29_ARAVE</name>
<gene>
    <name evidence="1" type="ORF">AVEN_219316_1</name>
</gene>
<dbReference type="AlphaFoldDB" id="A0A4Y2BF29"/>
<comment type="caution">
    <text evidence="1">The sequence shown here is derived from an EMBL/GenBank/DDBJ whole genome shotgun (WGS) entry which is preliminary data.</text>
</comment>
<sequence length="101" mass="11883">MQLFQSKYRVIEGKIILTSRFEATRRLFRDGPRNFEPLSDDEDDAWAGTPLSKLPRQREGVWLLRMIQQAPYTADLRWNRVSNLRPSGPDLTTWPPHVFRA</sequence>
<evidence type="ECO:0000313" key="2">
    <source>
        <dbReference type="Proteomes" id="UP000499080"/>
    </source>
</evidence>
<proteinExistence type="predicted"/>